<evidence type="ECO:0000256" key="1">
    <source>
        <dbReference type="ARBA" id="ARBA00008439"/>
    </source>
</evidence>
<dbReference type="EMBL" id="PDOE01000001">
    <property type="protein sequence ID" value="RKL68593.1"/>
    <property type="molecule type" value="Genomic_DNA"/>
</dbReference>
<accession>A0A3A9KGA0</accession>
<dbReference type="NCBIfam" id="NF010222">
    <property type="entry name" value="PRK13678.2-5"/>
    <property type="match status" value="1"/>
</dbReference>
<name>A0A3A9KGA0_9BACI</name>
<proteinExistence type="inferred from homology"/>
<keyword evidence="4" id="KW-1185">Reference proteome</keyword>
<reference evidence="3 4" key="1">
    <citation type="submission" date="2017-10" db="EMBL/GenBank/DDBJ databases">
        <title>Bacillus sp. nov., a halophilic bacterium isolated from a Keqin Lake.</title>
        <authorList>
            <person name="Wang H."/>
        </authorList>
    </citation>
    <scope>NUCLEOTIDE SEQUENCE [LARGE SCALE GENOMIC DNA]</scope>
    <source>
        <strain evidence="3 4">KCTC 13187</strain>
    </source>
</reference>
<comment type="similarity">
    <text evidence="1 2">Belongs to the UPF0473 family.</text>
</comment>
<dbReference type="Pfam" id="PF06949">
    <property type="entry name" value="DUF1292"/>
    <property type="match status" value="1"/>
</dbReference>
<gene>
    <name evidence="3" type="ORF">CR203_00630</name>
</gene>
<evidence type="ECO:0000313" key="3">
    <source>
        <dbReference type="EMBL" id="RKL68593.1"/>
    </source>
</evidence>
<protein>
    <recommendedName>
        <fullName evidence="2">UPF0473 protein CR203_00630</fullName>
    </recommendedName>
</protein>
<dbReference type="OrthoDB" id="2086132at2"/>
<dbReference type="RefSeq" id="WP_110936768.1">
    <property type="nucleotide sequence ID" value="NZ_KZ614146.1"/>
</dbReference>
<sequence length="107" mass="12346">MTDLNINHGSDEDRIIIPDENGDEHLFQVLFTFDVDASGNSYMVLAPEGSDENENDDDEVEVHAFRYEEPEGEELALFPIETDEEWEMVEELLNTFSEEEDGEEEEN</sequence>
<dbReference type="InterPro" id="IPR009711">
    <property type="entry name" value="UPF0473"/>
</dbReference>
<comment type="caution">
    <text evidence="3">The sequence shown here is derived from an EMBL/GenBank/DDBJ whole genome shotgun (WGS) entry which is preliminary data.</text>
</comment>
<dbReference type="PANTHER" id="PTHR40066:SF1">
    <property type="entry name" value="UPF0473 PROTEIN CBO2561_CLC_2432"/>
    <property type="match status" value="1"/>
</dbReference>
<organism evidence="3 4">
    <name type="scientific">Salipaludibacillus neizhouensis</name>
    <dbReference type="NCBI Taxonomy" id="885475"/>
    <lineage>
        <taxon>Bacteria</taxon>
        <taxon>Bacillati</taxon>
        <taxon>Bacillota</taxon>
        <taxon>Bacilli</taxon>
        <taxon>Bacillales</taxon>
        <taxon>Bacillaceae</taxon>
    </lineage>
</organism>
<evidence type="ECO:0000313" key="4">
    <source>
        <dbReference type="Proteomes" id="UP000281498"/>
    </source>
</evidence>
<dbReference type="HAMAP" id="MF_01448">
    <property type="entry name" value="UPF0473"/>
    <property type="match status" value="1"/>
</dbReference>
<evidence type="ECO:0000256" key="2">
    <source>
        <dbReference type="HAMAP-Rule" id="MF_01448"/>
    </source>
</evidence>
<dbReference type="Proteomes" id="UP000281498">
    <property type="component" value="Unassembled WGS sequence"/>
</dbReference>
<dbReference type="PANTHER" id="PTHR40066">
    <property type="entry name" value="UPF0473 PROTEIN CBO2561/CLC_2432"/>
    <property type="match status" value="1"/>
</dbReference>
<dbReference type="AlphaFoldDB" id="A0A3A9KGA0"/>